<evidence type="ECO:0000313" key="1">
    <source>
        <dbReference type="EMBL" id="CAF4922046.1"/>
    </source>
</evidence>
<gene>
    <name evidence="1" type="ORF">UJA718_LOCUS46473</name>
</gene>
<feature type="non-terminal residue" evidence="1">
    <location>
        <position position="73"/>
    </location>
</feature>
<keyword evidence="2" id="KW-1185">Reference proteome</keyword>
<organism evidence="1 2">
    <name type="scientific">Rotaria socialis</name>
    <dbReference type="NCBI Taxonomy" id="392032"/>
    <lineage>
        <taxon>Eukaryota</taxon>
        <taxon>Metazoa</taxon>
        <taxon>Spiralia</taxon>
        <taxon>Gnathifera</taxon>
        <taxon>Rotifera</taxon>
        <taxon>Eurotatoria</taxon>
        <taxon>Bdelloidea</taxon>
        <taxon>Philodinida</taxon>
        <taxon>Philodinidae</taxon>
        <taxon>Rotaria</taxon>
    </lineage>
</organism>
<evidence type="ECO:0000313" key="2">
    <source>
        <dbReference type="Proteomes" id="UP000663873"/>
    </source>
</evidence>
<dbReference type="Proteomes" id="UP000663873">
    <property type="component" value="Unassembled WGS sequence"/>
</dbReference>
<feature type="non-terminal residue" evidence="1">
    <location>
        <position position="1"/>
    </location>
</feature>
<protein>
    <submittedName>
        <fullName evidence="1">Uncharacterized protein</fullName>
    </submittedName>
</protein>
<dbReference type="EMBL" id="CAJOBP010083252">
    <property type="protein sequence ID" value="CAF4922046.1"/>
    <property type="molecule type" value="Genomic_DNA"/>
</dbReference>
<name>A0A821WFS5_9BILA</name>
<dbReference type="AlphaFoldDB" id="A0A821WFS5"/>
<comment type="caution">
    <text evidence="1">The sequence shown here is derived from an EMBL/GenBank/DDBJ whole genome shotgun (WGS) entry which is preliminary data.</text>
</comment>
<proteinExistence type="predicted"/>
<sequence>EEFEKTTLVNARQKRKDLLLKAPGMAQQMFHNSEFDIISAESQWDSRGIKMNQLAIDHLIQFVANSDLKIAKE</sequence>
<accession>A0A821WFS5</accession>
<reference evidence="1" key="1">
    <citation type="submission" date="2021-02" db="EMBL/GenBank/DDBJ databases">
        <authorList>
            <person name="Nowell W R."/>
        </authorList>
    </citation>
    <scope>NUCLEOTIDE SEQUENCE</scope>
</reference>